<evidence type="ECO:0000313" key="2">
    <source>
        <dbReference type="EMBL" id="EGQ78836.1"/>
    </source>
</evidence>
<comment type="caution">
    <text evidence="2">The sequence shown here is derived from an EMBL/GenBank/DDBJ whole genome shotgun (WGS) entry which is preliminary data.</text>
</comment>
<dbReference type="InterPro" id="IPR004919">
    <property type="entry name" value="GmrSD_N"/>
</dbReference>
<protein>
    <recommendedName>
        <fullName evidence="1">GmrSD restriction endonucleases N-terminal domain-containing protein</fullName>
    </recommendedName>
</protein>
<keyword evidence="3" id="KW-1185">Reference proteome</keyword>
<dbReference type="PANTHER" id="PTHR35149:SF2">
    <property type="entry name" value="DUF262 DOMAIN-CONTAINING PROTEIN"/>
    <property type="match status" value="1"/>
</dbReference>
<sequence length="140" mass="16584">MLKNYLFFEKELEKLSFEEINHLLKGIEKLIYIDIALEKGKDDPQKIFESLNSTGLDLSQGDLIRNYILMDLEGSEQNHIYKDYWIPIENNCKVSNGSEITSYVSDFIRDYLTLKTEKFLQNQKFLKYLKLIMSMKLIKN</sequence>
<proteinExistence type="predicted"/>
<gene>
    <name evidence="2" type="ORF">HMPREF9094_2136</name>
</gene>
<dbReference type="Pfam" id="PF03235">
    <property type="entry name" value="GmrSD_N"/>
    <property type="match status" value="1"/>
</dbReference>
<organism evidence="2 3">
    <name type="scientific">Fusobacterium animalis ATCC 51191</name>
    <dbReference type="NCBI Taxonomy" id="997347"/>
    <lineage>
        <taxon>Bacteria</taxon>
        <taxon>Fusobacteriati</taxon>
        <taxon>Fusobacteriota</taxon>
        <taxon>Fusobacteriia</taxon>
        <taxon>Fusobacteriales</taxon>
        <taxon>Fusobacteriaceae</taxon>
        <taxon>Fusobacterium</taxon>
    </lineage>
</organism>
<dbReference type="AlphaFoldDB" id="F9EQD1"/>
<feature type="domain" description="GmrSD restriction endonucleases N-terminal" evidence="1">
    <location>
        <begin position="2"/>
        <end position="68"/>
    </location>
</feature>
<dbReference type="PATRIC" id="fig|997347.4.peg.1969"/>
<dbReference type="PANTHER" id="PTHR35149">
    <property type="entry name" value="SLL5132 PROTEIN"/>
    <property type="match status" value="1"/>
</dbReference>
<evidence type="ECO:0000259" key="1">
    <source>
        <dbReference type="Pfam" id="PF03235"/>
    </source>
</evidence>
<evidence type="ECO:0000313" key="3">
    <source>
        <dbReference type="Proteomes" id="UP000005392"/>
    </source>
</evidence>
<reference evidence="2 3" key="1">
    <citation type="submission" date="2011-05" db="EMBL/GenBank/DDBJ databases">
        <authorList>
            <person name="Muzny D."/>
            <person name="Qin X."/>
            <person name="Deng J."/>
            <person name="Jiang H."/>
            <person name="Liu Y."/>
            <person name="Qu J."/>
            <person name="Song X.-Z."/>
            <person name="Zhang L."/>
            <person name="Thornton R."/>
            <person name="Coyle M."/>
            <person name="Francisco L."/>
            <person name="Jackson L."/>
            <person name="Javaid M."/>
            <person name="Korchina V."/>
            <person name="Kovar C."/>
            <person name="Mata R."/>
            <person name="Mathew T."/>
            <person name="Ngo R."/>
            <person name="Nguyen L."/>
            <person name="Nguyen N."/>
            <person name="Okwuonu G."/>
            <person name="Ongeri F."/>
            <person name="Pham C."/>
            <person name="Simmons D."/>
            <person name="Wilczek-Boney K."/>
            <person name="Hale W."/>
            <person name="Jakkamsetti A."/>
            <person name="Pham P."/>
            <person name="Ruth R."/>
            <person name="San Lucas F."/>
            <person name="Warren J."/>
            <person name="Zhang J."/>
            <person name="Zhao Z."/>
            <person name="Zhou C."/>
            <person name="Zhu D."/>
            <person name="Lee S."/>
            <person name="Bess C."/>
            <person name="Blankenburg K."/>
            <person name="Forbes L."/>
            <person name="Fu Q."/>
            <person name="Gubbala S."/>
            <person name="Hirani K."/>
            <person name="Jayaseelan J.C."/>
            <person name="Lara F."/>
            <person name="Munidasa M."/>
            <person name="Palculict T."/>
            <person name="Patil S."/>
            <person name="Pu L.-L."/>
            <person name="Saada N."/>
            <person name="Tang L."/>
            <person name="Weissenberger G."/>
            <person name="Zhu Y."/>
            <person name="Hemphill L."/>
            <person name="Shang Y."/>
            <person name="Youmans B."/>
            <person name="Ayvaz T."/>
            <person name="Ross M."/>
            <person name="Santibanez J."/>
            <person name="Aqrawi P."/>
            <person name="Gross S."/>
            <person name="Joshi V."/>
            <person name="Fowler G."/>
            <person name="Nazareth L."/>
            <person name="Reid J."/>
            <person name="Worley K."/>
            <person name="Petrosino J."/>
            <person name="Highlander S."/>
            <person name="Gibbs R."/>
        </authorList>
    </citation>
    <scope>NUCLEOTIDE SEQUENCE [LARGE SCALE GENOMIC DNA]</scope>
    <source>
        <strain evidence="2 3">ATCC 51191</strain>
    </source>
</reference>
<dbReference type="HOGENOM" id="CLU_1862130_0_0_0"/>
<name>F9EQD1_9FUSO</name>
<accession>F9EQD1</accession>
<dbReference type="Proteomes" id="UP000005392">
    <property type="component" value="Unassembled WGS sequence"/>
</dbReference>
<dbReference type="EMBL" id="AFQD01000392">
    <property type="protein sequence ID" value="EGQ78836.1"/>
    <property type="molecule type" value="Genomic_DNA"/>
</dbReference>